<evidence type="ECO:0000259" key="1">
    <source>
        <dbReference type="Pfam" id="PF16363"/>
    </source>
</evidence>
<feature type="domain" description="NAD(P)-binding" evidence="1">
    <location>
        <begin position="5"/>
        <end position="306"/>
    </location>
</feature>
<dbReference type="PANTHER" id="PTHR43000">
    <property type="entry name" value="DTDP-D-GLUCOSE 4,6-DEHYDRATASE-RELATED"/>
    <property type="match status" value="1"/>
</dbReference>
<name>A0A239CF46_9BACT</name>
<dbReference type="RefSeq" id="WP_089275285.1">
    <property type="nucleotide sequence ID" value="NZ_FZOC01000008.1"/>
</dbReference>
<protein>
    <submittedName>
        <fullName evidence="2">dTDP-glucose 4,6-dehydratase</fullName>
    </submittedName>
</protein>
<gene>
    <name evidence="2" type="ORF">SAMN04488503_3093</name>
</gene>
<dbReference type="EMBL" id="FZOC01000008">
    <property type="protein sequence ID" value="SNS18817.1"/>
    <property type="molecule type" value="Genomic_DNA"/>
</dbReference>
<keyword evidence="3" id="KW-1185">Reference proteome</keyword>
<evidence type="ECO:0000313" key="2">
    <source>
        <dbReference type="EMBL" id="SNS18817.1"/>
    </source>
</evidence>
<dbReference type="InterPro" id="IPR016040">
    <property type="entry name" value="NAD(P)-bd_dom"/>
</dbReference>
<dbReference type="Proteomes" id="UP000198324">
    <property type="component" value="Unassembled WGS sequence"/>
</dbReference>
<evidence type="ECO:0000313" key="3">
    <source>
        <dbReference type="Proteomes" id="UP000198324"/>
    </source>
</evidence>
<proteinExistence type="predicted"/>
<sequence length="330" mass="36874">METVLVIGSNSFSGSDFIDLLLSEREYKVLGASRSPEKDDLFLSYKGNPNRARFSFHQVDLNHDLAALLSLIEAERPAYIVNFAAQSEVAPSWENPGQWFQTNAVALANLAIRLKDMPFIKRYVHISSPEVYGPCEGVVKEDARYNPSTPYAASKAASDLMLLTLYKNFNFPVSTVRATNVYGAHQQLFKIIPRTVIYLKSGRTIELHGGGKAVKSYVHIRDVSQGELQVMERGNNGDIYHFSPDGGVAVRDVVATICQRMGKDFDSSVKTVTERLGQDKAYIIDSTKARTELGWAPRVGLDQGLEGVVRWVDRYWEAIQKQPLGYVHKP</sequence>
<reference evidence="2 3" key="1">
    <citation type="submission" date="2017-06" db="EMBL/GenBank/DDBJ databases">
        <authorList>
            <person name="Kim H.J."/>
            <person name="Triplett B.A."/>
        </authorList>
    </citation>
    <scope>NUCLEOTIDE SEQUENCE [LARGE SCALE GENOMIC DNA]</scope>
    <source>
        <strain evidence="2 3">DSM 13116</strain>
    </source>
</reference>
<dbReference type="SUPFAM" id="SSF51735">
    <property type="entry name" value="NAD(P)-binding Rossmann-fold domains"/>
    <property type="match status" value="1"/>
</dbReference>
<dbReference type="Pfam" id="PF16363">
    <property type="entry name" value="GDP_Man_Dehyd"/>
    <property type="match status" value="1"/>
</dbReference>
<dbReference type="Gene3D" id="3.40.50.720">
    <property type="entry name" value="NAD(P)-binding Rossmann-like Domain"/>
    <property type="match status" value="1"/>
</dbReference>
<organism evidence="2 3">
    <name type="scientific">Humidesulfovibrio mexicanus</name>
    <dbReference type="NCBI Taxonomy" id="147047"/>
    <lineage>
        <taxon>Bacteria</taxon>
        <taxon>Pseudomonadati</taxon>
        <taxon>Thermodesulfobacteriota</taxon>
        <taxon>Desulfovibrionia</taxon>
        <taxon>Desulfovibrionales</taxon>
        <taxon>Desulfovibrionaceae</taxon>
        <taxon>Humidesulfovibrio</taxon>
    </lineage>
</organism>
<dbReference type="Gene3D" id="3.90.25.10">
    <property type="entry name" value="UDP-galactose 4-epimerase, domain 1"/>
    <property type="match status" value="1"/>
</dbReference>
<dbReference type="OrthoDB" id="9804595at2"/>
<dbReference type="InterPro" id="IPR036291">
    <property type="entry name" value="NAD(P)-bd_dom_sf"/>
</dbReference>
<dbReference type="AlphaFoldDB" id="A0A239CF46"/>
<accession>A0A239CF46</accession>